<keyword evidence="2" id="KW-1185">Reference proteome</keyword>
<dbReference type="OrthoDB" id="5559672at2759"/>
<evidence type="ECO:0000313" key="2">
    <source>
        <dbReference type="Proteomes" id="UP000242474"/>
    </source>
</evidence>
<name>A0A2G5B455_COERN</name>
<proteinExistence type="predicted"/>
<dbReference type="EMBL" id="KZ303527">
    <property type="protein sequence ID" value="PIA13788.1"/>
    <property type="molecule type" value="Genomic_DNA"/>
</dbReference>
<organism evidence="1 2">
    <name type="scientific">Coemansia reversa (strain ATCC 12441 / NRRL 1564)</name>
    <dbReference type="NCBI Taxonomy" id="763665"/>
    <lineage>
        <taxon>Eukaryota</taxon>
        <taxon>Fungi</taxon>
        <taxon>Fungi incertae sedis</taxon>
        <taxon>Zoopagomycota</taxon>
        <taxon>Kickxellomycotina</taxon>
        <taxon>Kickxellomycetes</taxon>
        <taxon>Kickxellales</taxon>
        <taxon>Kickxellaceae</taxon>
        <taxon>Coemansia</taxon>
    </lineage>
</organism>
<reference evidence="1 2" key="1">
    <citation type="journal article" date="2015" name="Genome Biol. Evol.">
        <title>Phylogenomic analyses indicate that early fungi evolved digesting cell walls of algal ancestors of land plants.</title>
        <authorList>
            <person name="Chang Y."/>
            <person name="Wang S."/>
            <person name="Sekimoto S."/>
            <person name="Aerts A.L."/>
            <person name="Choi C."/>
            <person name="Clum A."/>
            <person name="LaButti K.M."/>
            <person name="Lindquist E.A."/>
            <person name="Yee Ngan C."/>
            <person name="Ohm R.A."/>
            <person name="Salamov A.A."/>
            <person name="Grigoriev I.V."/>
            <person name="Spatafora J.W."/>
            <person name="Berbee M.L."/>
        </authorList>
    </citation>
    <scope>NUCLEOTIDE SEQUENCE [LARGE SCALE GENOMIC DNA]</scope>
    <source>
        <strain evidence="1 2">NRRL 1564</strain>
    </source>
</reference>
<sequence length="150" mass="17136">MSVSATLGDFYWPPLLSSTKFPLSHVAEQPPWPQTAEGQGATNVIVPPTETLYESWQSVNTVRQEPQPYSEERHSAGDPEIYHNRMSAISAQKPESEKRPWWMRLFLDAVVVPFVQGFMLNLGIHCIRHWRNNGGLVGVFRRRTVFSKSK</sequence>
<dbReference type="Proteomes" id="UP000242474">
    <property type="component" value="Unassembled WGS sequence"/>
</dbReference>
<evidence type="ECO:0000313" key="1">
    <source>
        <dbReference type="EMBL" id="PIA13788.1"/>
    </source>
</evidence>
<gene>
    <name evidence="1" type="ORF">COEREDRAFT_17358</name>
</gene>
<protein>
    <submittedName>
        <fullName evidence="1">Uncharacterized protein</fullName>
    </submittedName>
</protein>
<accession>A0A2G5B455</accession>
<dbReference type="AlphaFoldDB" id="A0A2G5B455"/>